<evidence type="ECO:0000313" key="12">
    <source>
        <dbReference type="EMBL" id="QDT04609.1"/>
    </source>
</evidence>
<evidence type="ECO:0000256" key="8">
    <source>
        <dbReference type="ARBA" id="ARBA00047599"/>
    </source>
</evidence>
<keyword evidence="9" id="KW-1133">Transmembrane helix</keyword>
<dbReference type="GO" id="GO:0050136">
    <property type="term" value="F:NADH dehydrogenase (quinone) (non-electrogenic) activity"/>
    <property type="evidence" value="ECO:0007669"/>
    <property type="project" value="UniProtKB-EC"/>
</dbReference>
<keyword evidence="3" id="KW-0285">Flavoprotein</keyword>
<dbReference type="AlphaFoldDB" id="A0A517NBU1"/>
<dbReference type="KEGG" id="rlc:K227x_30020"/>
<evidence type="ECO:0000259" key="10">
    <source>
        <dbReference type="Pfam" id="PF07992"/>
    </source>
</evidence>
<dbReference type="PANTHER" id="PTHR43706:SF47">
    <property type="entry name" value="EXTERNAL NADH-UBIQUINONE OXIDOREDUCTASE 1, MITOCHONDRIAL-RELATED"/>
    <property type="match status" value="1"/>
</dbReference>
<evidence type="ECO:0000256" key="6">
    <source>
        <dbReference type="ARBA" id="ARBA00023002"/>
    </source>
</evidence>
<sequence>MDPDRESGMGLMAQRPHVVIVGGGFGGLETAKRLRQCDVDITMIDRHNFHLFQPLLYQVATGGLSPANIATPLRSILRRQANCQVILAEVTDIDVANSELKLVDGVQPFDVLVVAAGATHSYFGNDQWAQFAPGLKTIADATNIRRRIYLAFEAAERQPDAAIRQKLLTFVVVGAGPTGVELAGALAEIAEHTLKNDFRKINPSETRIVIVEAAPHVLAHYPPELCLRAAEKIRSLGIEVRTHTKVVDVTADHVRLECDGKQEVIETETVLWGAGVAANPLGRKLATACKVEPDRGGRVPVDCKLNVEGFANIFAIGDVASCKDQDGKPLPGLAPVAIQQGAFVAQQIADRVRGNVNDKPFVYHDRGTMATIGRAIAVAQIGSRQFCGFVAWLLWLFVHLMLIVQFQNRVLILMQWAWNYVTFNRSARLIVTDETDPVSIIETNDVVHDVDRAS</sequence>
<accession>A0A517NBU1</accession>
<feature type="domain" description="FAD/NAD(P)-binding" evidence="10">
    <location>
        <begin position="17"/>
        <end position="341"/>
    </location>
</feature>
<gene>
    <name evidence="12" type="ORF">K227x_30020</name>
</gene>
<evidence type="ECO:0000256" key="9">
    <source>
        <dbReference type="SAM" id="Phobius"/>
    </source>
</evidence>
<keyword evidence="13" id="KW-1185">Reference proteome</keyword>
<dbReference type="Proteomes" id="UP000318538">
    <property type="component" value="Chromosome"/>
</dbReference>
<evidence type="ECO:0000256" key="4">
    <source>
        <dbReference type="ARBA" id="ARBA00022827"/>
    </source>
</evidence>
<dbReference type="PRINTS" id="PR00411">
    <property type="entry name" value="PNDRDTASEI"/>
</dbReference>
<dbReference type="PRINTS" id="PR00368">
    <property type="entry name" value="FADPNR"/>
</dbReference>
<dbReference type="Pfam" id="PF07992">
    <property type="entry name" value="Pyr_redox_2"/>
    <property type="match status" value="1"/>
</dbReference>
<dbReference type="InterPro" id="IPR023753">
    <property type="entry name" value="FAD/NAD-binding_dom"/>
</dbReference>
<name>A0A517NBU1_9BACT</name>
<keyword evidence="9" id="KW-0812">Transmembrane</keyword>
<keyword evidence="6 12" id="KW-0560">Oxidoreductase</keyword>
<organism evidence="12 13">
    <name type="scientific">Rubripirellula lacrimiformis</name>
    <dbReference type="NCBI Taxonomy" id="1930273"/>
    <lineage>
        <taxon>Bacteria</taxon>
        <taxon>Pseudomonadati</taxon>
        <taxon>Planctomycetota</taxon>
        <taxon>Planctomycetia</taxon>
        <taxon>Pirellulales</taxon>
        <taxon>Pirellulaceae</taxon>
        <taxon>Rubripirellula</taxon>
    </lineage>
</organism>
<comment type="catalytic activity">
    <reaction evidence="8">
        <text>a quinone + NADH + H(+) = a quinol + NAD(+)</text>
        <dbReference type="Rhea" id="RHEA:46160"/>
        <dbReference type="ChEBI" id="CHEBI:15378"/>
        <dbReference type="ChEBI" id="CHEBI:24646"/>
        <dbReference type="ChEBI" id="CHEBI:57540"/>
        <dbReference type="ChEBI" id="CHEBI:57945"/>
        <dbReference type="ChEBI" id="CHEBI:132124"/>
        <dbReference type="EC" id="1.6.5.9"/>
    </reaction>
</comment>
<keyword evidence="5" id="KW-0809">Transit peptide</keyword>
<evidence type="ECO:0000256" key="5">
    <source>
        <dbReference type="ARBA" id="ARBA00022946"/>
    </source>
</evidence>
<dbReference type="EC" id="1.6.5.9" evidence="2"/>
<evidence type="ECO:0000256" key="3">
    <source>
        <dbReference type="ARBA" id="ARBA00022630"/>
    </source>
</evidence>
<dbReference type="EMBL" id="CP036525">
    <property type="protein sequence ID" value="QDT04609.1"/>
    <property type="molecule type" value="Genomic_DNA"/>
</dbReference>
<evidence type="ECO:0000256" key="7">
    <source>
        <dbReference type="ARBA" id="ARBA00023027"/>
    </source>
</evidence>
<evidence type="ECO:0000256" key="2">
    <source>
        <dbReference type="ARBA" id="ARBA00012637"/>
    </source>
</evidence>
<dbReference type="Pfam" id="PF22366">
    <property type="entry name" value="NDH2_C"/>
    <property type="match status" value="1"/>
</dbReference>
<dbReference type="InterPro" id="IPR054585">
    <property type="entry name" value="NDH2-like_C"/>
</dbReference>
<feature type="transmembrane region" description="Helical" evidence="9">
    <location>
        <begin position="389"/>
        <end position="406"/>
    </location>
</feature>
<evidence type="ECO:0000256" key="1">
    <source>
        <dbReference type="ARBA" id="ARBA00005272"/>
    </source>
</evidence>
<dbReference type="RefSeq" id="WP_246146792.1">
    <property type="nucleotide sequence ID" value="NZ_CP036525.1"/>
</dbReference>
<keyword evidence="4" id="KW-0274">FAD</keyword>
<dbReference type="Gene3D" id="3.50.50.100">
    <property type="match status" value="1"/>
</dbReference>
<keyword evidence="7" id="KW-0520">NAD</keyword>
<keyword evidence="9" id="KW-0472">Membrane</keyword>
<protein>
    <recommendedName>
        <fullName evidence="2">NADH:ubiquinone reductase (non-electrogenic)</fullName>
        <ecNumber evidence="2">1.6.5.9</ecNumber>
    </recommendedName>
</protein>
<proteinExistence type="inferred from homology"/>
<reference evidence="12 13" key="1">
    <citation type="submission" date="2019-02" db="EMBL/GenBank/DDBJ databases">
        <title>Deep-cultivation of Planctomycetes and their phenomic and genomic characterization uncovers novel biology.</title>
        <authorList>
            <person name="Wiegand S."/>
            <person name="Jogler M."/>
            <person name="Boedeker C."/>
            <person name="Pinto D."/>
            <person name="Vollmers J."/>
            <person name="Rivas-Marin E."/>
            <person name="Kohn T."/>
            <person name="Peeters S.H."/>
            <person name="Heuer A."/>
            <person name="Rast P."/>
            <person name="Oberbeckmann S."/>
            <person name="Bunk B."/>
            <person name="Jeske O."/>
            <person name="Meyerdierks A."/>
            <person name="Storesund J.E."/>
            <person name="Kallscheuer N."/>
            <person name="Luecker S."/>
            <person name="Lage O.M."/>
            <person name="Pohl T."/>
            <person name="Merkel B.J."/>
            <person name="Hornburger P."/>
            <person name="Mueller R.-W."/>
            <person name="Bruemmer F."/>
            <person name="Labrenz M."/>
            <person name="Spormann A.M."/>
            <person name="Op den Camp H."/>
            <person name="Overmann J."/>
            <person name="Amann R."/>
            <person name="Jetten M.S.M."/>
            <person name="Mascher T."/>
            <person name="Medema M.H."/>
            <person name="Devos D.P."/>
            <person name="Kaster A.-K."/>
            <person name="Ovreas L."/>
            <person name="Rohde M."/>
            <person name="Galperin M.Y."/>
            <person name="Jogler C."/>
        </authorList>
    </citation>
    <scope>NUCLEOTIDE SEQUENCE [LARGE SCALE GENOMIC DNA]</scope>
    <source>
        <strain evidence="12 13">K22_7</strain>
    </source>
</reference>
<feature type="domain" description="External alternative NADH-ubiquinone oxidoreductase-like C-terminal" evidence="11">
    <location>
        <begin position="366"/>
        <end position="419"/>
    </location>
</feature>
<dbReference type="SUPFAM" id="SSF51905">
    <property type="entry name" value="FAD/NAD(P)-binding domain"/>
    <property type="match status" value="1"/>
</dbReference>
<dbReference type="InterPro" id="IPR045024">
    <property type="entry name" value="NDH-2"/>
</dbReference>
<comment type="similarity">
    <text evidence="1">Belongs to the NADH dehydrogenase family.</text>
</comment>
<dbReference type="PANTHER" id="PTHR43706">
    <property type="entry name" value="NADH DEHYDROGENASE"/>
    <property type="match status" value="1"/>
</dbReference>
<dbReference type="InterPro" id="IPR036188">
    <property type="entry name" value="FAD/NAD-bd_sf"/>
</dbReference>
<evidence type="ECO:0000313" key="13">
    <source>
        <dbReference type="Proteomes" id="UP000318538"/>
    </source>
</evidence>
<evidence type="ECO:0000259" key="11">
    <source>
        <dbReference type="Pfam" id="PF22366"/>
    </source>
</evidence>